<dbReference type="InterPro" id="IPR029068">
    <property type="entry name" value="Glyas_Bleomycin-R_OHBP_Dase"/>
</dbReference>
<feature type="domain" description="VOC" evidence="1">
    <location>
        <begin position="1"/>
        <end position="128"/>
    </location>
</feature>
<dbReference type="Gene3D" id="3.10.180.10">
    <property type="entry name" value="2,3-Dihydroxybiphenyl 1,2-Dioxygenase, domain 1"/>
    <property type="match status" value="1"/>
</dbReference>
<gene>
    <name evidence="2" type="ORF">GT347_18490</name>
</gene>
<dbReference type="RefSeq" id="WP_160553604.1">
    <property type="nucleotide sequence ID" value="NZ_CP047650.1"/>
</dbReference>
<dbReference type="Pfam" id="PF18029">
    <property type="entry name" value="Glyoxalase_6"/>
    <property type="match status" value="1"/>
</dbReference>
<name>A0A857J994_9BURK</name>
<reference evidence="2 3" key="1">
    <citation type="submission" date="2020-01" db="EMBL/GenBank/DDBJ databases">
        <title>Genome sequencing of strain KACC 21265.</title>
        <authorList>
            <person name="Heo J."/>
            <person name="Kim S.-J."/>
            <person name="Kim J.-S."/>
            <person name="Hong S.-B."/>
            <person name="Kwon S.-W."/>
        </authorList>
    </citation>
    <scope>NUCLEOTIDE SEQUENCE [LARGE SCALE GENOMIC DNA]</scope>
    <source>
        <strain evidence="2 3">KACC 21265</strain>
    </source>
</reference>
<dbReference type="InterPro" id="IPR041581">
    <property type="entry name" value="Glyoxalase_6"/>
</dbReference>
<dbReference type="EMBL" id="CP047650">
    <property type="protein sequence ID" value="QHI99793.1"/>
    <property type="molecule type" value="Genomic_DNA"/>
</dbReference>
<protein>
    <submittedName>
        <fullName evidence="2">Bleomycin resistance protein</fullName>
    </submittedName>
</protein>
<dbReference type="Proteomes" id="UP000464787">
    <property type="component" value="Chromosome"/>
</dbReference>
<accession>A0A857J994</accession>
<evidence type="ECO:0000313" key="3">
    <source>
        <dbReference type="Proteomes" id="UP000464787"/>
    </source>
</evidence>
<dbReference type="KEGG" id="xyk:GT347_18490"/>
<dbReference type="AlphaFoldDB" id="A0A857J994"/>
<dbReference type="PROSITE" id="PS51819">
    <property type="entry name" value="VOC"/>
    <property type="match status" value="1"/>
</dbReference>
<proteinExistence type="predicted"/>
<dbReference type="SUPFAM" id="SSF54593">
    <property type="entry name" value="Glyoxalase/Bleomycin resistance protein/Dihydroxybiphenyl dioxygenase"/>
    <property type="match status" value="1"/>
</dbReference>
<sequence length="141" mass="15043">MKLWFNLFCRDPQAQLDFYTALLGWPEAVASRSPIYRAVEQDGVQIGFNAPAAYALLGLAERQPIALPAPVTAYATFMLDCPADVDAAAAHAARHGGSVLKPPYATYYGQWQAVLADPEGHVFRASCAALPEGVAPAARPA</sequence>
<evidence type="ECO:0000259" key="1">
    <source>
        <dbReference type="PROSITE" id="PS51819"/>
    </source>
</evidence>
<evidence type="ECO:0000313" key="2">
    <source>
        <dbReference type="EMBL" id="QHI99793.1"/>
    </source>
</evidence>
<organism evidence="2 3">
    <name type="scientific">Xylophilus rhododendri</name>
    <dbReference type="NCBI Taxonomy" id="2697032"/>
    <lineage>
        <taxon>Bacteria</taxon>
        <taxon>Pseudomonadati</taxon>
        <taxon>Pseudomonadota</taxon>
        <taxon>Betaproteobacteria</taxon>
        <taxon>Burkholderiales</taxon>
        <taxon>Xylophilus</taxon>
    </lineage>
</organism>
<keyword evidence="3" id="KW-1185">Reference proteome</keyword>
<dbReference type="InterPro" id="IPR037523">
    <property type="entry name" value="VOC_core"/>
</dbReference>